<gene>
    <name evidence="1" type="ORF">OPV22_017052</name>
</gene>
<accession>A0AAV8QX44</accession>
<name>A0AAV8QX44_ENSVE</name>
<reference evidence="1 2" key="1">
    <citation type="submission" date="2022-12" db="EMBL/GenBank/DDBJ databases">
        <title>Chromosome-scale assembly of the Ensete ventricosum genome.</title>
        <authorList>
            <person name="Dussert Y."/>
            <person name="Stocks J."/>
            <person name="Wendawek A."/>
            <person name="Woldeyes F."/>
            <person name="Nichols R.A."/>
            <person name="Borrell J.S."/>
        </authorList>
    </citation>
    <scope>NUCLEOTIDE SEQUENCE [LARGE SCALE GENOMIC DNA]</scope>
    <source>
        <strain evidence="2">cv. Maze</strain>
        <tissue evidence="1">Seeds</tissue>
    </source>
</reference>
<protein>
    <submittedName>
        <fullName evidence="1">Uncharacterized protein</fullName>
    </submittedName>
</protein>
<proteinExistence type="predicted"/>
<evidence type="ECO:0000313" key="2">
    <source>
        <dbReference type="Proteomes" id="UP001222027"/>
    </source>
</evidence>
<organism evidence="1 2">
    <name type="scientific">Ensete ventricosum</name>
    <name type="common">Abyssinian banana</name>
    <name type="synonym">Musa ensete</name>
    <dbReference type="NCBI Taxonomy" id="4639"/>
    <lineage>
        <taxon>Eukaryota</taxon>
        <taxon>Viridiplantae</taxon>
        <taxon>Streptophyta</taxon>
        <taxon>Embryophyta</taxon>
        <taxon>Tracheophyta</taxon>
        <taxon>Spermatophyta</taxon>
        <taxon>Magnoliopsida</taxon>
        <taxon>Liliopsida</taxon>
        <taxon>Zingiberales</taxon>
        <taxon>Musaceae</taxon>
        <taxon>Ensete</taxon>
    </lineage>
</organism>
<evidence type="ECO:0000313" key="1">
    <source>
        <dbReference type="EMBL" id="KAJ8484567.1"/>
    </source>
</evidence>
<dbReference type="PANTHER" id="PTHR33474:SF28">
    <property type="entry name" value="OS01G0815400 PROTEIN"/>
    <property type="match status" value="1"/>
</dbReference>
<dbReference type="AlphaFoldDB" id="A0AAV8QX44"/>
<dbReference type="Proteomes" id="UP001222027">
    <property type="component" value="Unassembled WGS sequence"/>
</dbReference>
<comment type="caution">
    <text evidence="1">The sequence shown here is derived from an EMBL/GenBank/DDBJ whole genome shotgun (WGS) entry which is preliminary data.</text>
</comment>
<keyword evidence="2" id="KW-1185">Reference proteome</keyword>
<dbReference type="EMBL" id="JAQQAF010000005">
    <property type="protein sequence ID" value="KAJ8484567.1"/>
    <property type="molecule type" value="Genomic_DNA"/>
</dbReference>
<sequence length="132" mass="14446">MILFGQANGGDFHVHMAVVFLGFNKTSKHCTWMSWGKRKFPALMVQTKALNHLLTLLLFLSFILSLDAAPLSRSLGLRNQGVTAIKAAEQVINKAMLFEEGVPVNGRMGIELNDYPGSGANSRHDPKNPGKP</sequence>
<dbReference type="PANTHER" id="PTHR33474">
    <property type="entry name" value="TRANSMEMBRANE PROTEIN"/>
    <property type="match status" value="1"/>
</dbReference>